<evidence type="ECO:0000313" key="2">
    <source>
        <dbReference type="Proteomes" id="UP000799755"/>
    </source>
</evidence>
<protein>
    <submittedName>
        <fullName evidence="1">Uncharacterized protein</fullName>
    </submittedName>
</protein>
<keyword evidence="2" id="KW-1185">Reference proteome</keyword>
<sequence>MGNLHPDLNFWCMTGIFKRTQVPISNQTQSLEVSIYHDDFPYLSFNYKCAMGEQLAGIMPDKGGIQYSVSNSGRVFSFVDDLLHSNKGDYRVSRSWLLQAHTPSLNQKSAEPLMSLPALAQAPVRPASYGRGPHHSSITTKTIRMISQQLICMQNSTYALQSGSPPESCNLLNLPQNSTIPLCNWSLGRHVYIYDENDPNTVLSSPRASNWPYYGPYKYERTEFVSRTVRLLQYVHLPLLLPVVRTYTISHSYRPQNRSIVQYYASLEALSMEILFLFQISSIYESSLRLFIRELIKTYVT</sequence>
<name>A0ACB6R9A9_9PLEO</name>
<reference evidence="1" key="1">
    <citation type="journal article" date="2020" name="Stud. Mycol.">
        <title>101 Dothideomycetes genomes: a test case for predicting lifestyles and emergence of pathogens.</title>
        <authorList>
            <person name="Haridas S."/>
            <person name="Albert R."/>
            <person name="Binder M."/>
            <person name="Bloem J."/>
            <person name="Labutti K."/>
            <person name="Salamov A."/>
            <person name="Andreopoulos B."/>
            <person name="Baker S."/>
            <person name="Barry K."/>
            <person name="Bills G."/>
            <person name="Bluhm B."/>
            <person name="Cannon C."/>
            <person name="Castanera R."/>
            <person name="Culley D."/>
            <person name="Daum C."/>
            <person name="Ezra D."/>
            <person name="Gonzalez J."/>
            <person name="Henrissat B."/>
            <person name="Kuo A."/>
            <person name="Liang C."/>
            <person name="Lipzen A."/>
            <person name="Lutzoni F."/>
            <person name="Magnuson J."/>
            <person name="Mondo S."/>
            <person name="Nolan M."/>
            <person name="Ohm R."/>
            <person name="Pangilinan J."/>
            <person name="Park H.-J."/>
            <person name="Ramirez L."/>
            <person name="Alfaro M."/>
            <person name="Sun H."/>
            <person name="Tritt A."/>
            <person name="Yoshinaga Y."/>
            <person name="Zwiers L.-H."/>
            <person name="Turgeon B."/>
            <person name="Goodwin S."/>
            <person name="Spatafora J."/>
            <person name="Crous P."/>
            <person name="Grigoriev I."/>
        </authorList>
    </citation>
    <scope>NUCLEOTIDE SEQUENCE</scope>
    <source>
        <strain evidence="1">ATCC 200398</strain>
    </source>
</reference>
<evidence type="ECO:0000313" key="1">
    <source>
        <dbReference type="EMBL" id="KAF2475859.1"/>
    </source>
</evidence>
<proteinExistence type="predicted"/>
<comment type="caution">
    <text evidence="1">The sequence shown here is derived from an EMBL/GenBank/DDBJ whole genome shotgun (WGS) entry which is preliminary data.</text>
</comment>
<organism evidence="1 2">
    <name type="scientific">Lindgomyces ingoldianus</name>
    <dbReference type="NCBI Taxonomy" id="673940"/>
    <lineage>
        <taxon>Eukaryota</taxon>
        <taxon>Fungi</taxon>
        <taxon>Dikarya</taxon>
        <taxon>Ascomycota</taxon>
        <taxon>Pezizomycotina</taxon>
        <taxon>Dothideomycetes</taxon>
        <taxon>Pleosporomycetidae</taxon>
        <taxon>Pleosporales</taxon>
        <taxon>Lindgomycetaceae</taxon>
        <taxon>Lindgomyces</taxon>
    </lineage>
</organism>
<dbReference type="Proteomes" id="UP000799755">
    <property type="component" value="Unassembled WGS sequence"/>
</dbReference>
<gene>
    <name evidence="1" type="ORF">BDR25DRAFT_350134</name>
</gene>
<accession>A0ACB6R9A9</accession>
<dbReference type="EMBL" id="MU003495">
    <property type="protein sequence ID" value="KAF2475859.1"/>
    <property type="molecule type" value="Genomic_DNA"/>
</dbReference>